<feature type="transmembrane region" description="Helical" evidence="6">
    <location>
        <begin position="300"/>
        <end position="330"/>
    </location>
</feature>
<evidence type="ECO:0000256" key="4">
    <source>
        <dbReference type="ARBA" id="ARBA00022989"/>
    </source>
</evidence>
<reference evidence="7 8" key="1">
    <citation type="journal article" date="2013" name="Genome Biol.">
        <title>Comparative genomics of the core and accessory genomes of 48 Sinorhizobium strains comprising five genospecies.</title>
        <authorList>
            <person name="Sugawara M."/>
            <person name="Epstein B."/>
            <person name="Badgley B.D."/>
            <person name="Unno T."/>
            <person name="Xu L."/>
            <person name="Reese J."/>
            <person name="Gyaneshwar P."/>
            <person name="Denny R."/>
            <person name="Mudge J."/>
            <person name="Bharti A.K."/>
            <person name="Farmer A.D."/>
            <person name="May G.D."/>
            <person name="Woodward J.E."/>
            <person name="Medigue C."/>
            <person name="Vallenet D."/>
            <person name="Lajus A."/>
            <person name="Rouy Z."/>
            <person name="Martinez-Vaz B."/>
            <person name="Tiffin P."/>
            <person name="Young N.D."/>
            <person name="Sadowsky M.J."/>
        </authorList>
    </citation>
    <scope>NUCLEOTIDE SEQUENCE [LARGE SCALE GENOMIC DNA]</scope>
    <source>
        <strain evidence="7 8">USDA4894</strain>
    </source>
</reference>
<accession>A0A6N7L7W7</accession>
<evidence type="ECO:0000313" key="7">
    <source>
        <dbReference type="EMBL" id="MQX13933.1"/>
    </source>
</evidence>
<comment type="subcellular location">
    <subcellularLocation>
        <location evidence="1">Cell membrane</location>
        <topology evidence="1">Multi-pass membrane protein</topology>
    </subcellularLocation>
</comment>
<keyword evidence="4 6" id="KW-1133">Transmembrane helix</keyword>
<dbReference type="AlphaFoldDB" id="A0A6N7L7W7"/>
<dbReference type="GO" id="GO:0005886">
    <property type="term" value="C:plasma membrane"/>
    <property type="evidence" value="ECO:0007669"/>
    <property type="project" value="UniProtKB-SubCell"/>
</dbReference>
<keyword evidence="2" id="KW-1003">Cell membrane</keyword>
<feature type="transmembrane region" description="Helical" evidence="6">
    <location>
        <begin position="173"/>
        <end position="191"/>
    </location>
</feature>
<dbReference type="PANTHER" id="PTHR32196:SF72">
    <property type="entry name" value="RIBOSE IMPORT PERMEASE PROTEIN RBSC"/>
    <property type="match status" value="1"/>
</dbReference>
<dbReference type="EMBL" id="WITC01000021">
    <property type="protein sequence ID" value="MQX13933.1"/>
    <property type="molecule type" value="Genomic_DNA"/>
</dbReference>
<dbReference type="Pfam" id="PF02653">
    <property type="entry name" value="BPD_transp_2"/>
    <property type="match status" value="1"/>
</dbReference>
<feature type="transmembrane region" description="Helical" evidence="6">
    <location>
        <begin position="121"/>
        <end position="138"/>
    </location>
</feature>
<feature type="transmembrane region" description="Helical" evidence="6">
    <location>
        <begin position="144"/>
        <end position="166"/>
    </location>
</feature>
<sequence>MALCLRTRRQLIGDLSSRPWPRSLHRLRCDRQTFRLDRSMTIIEEKSSINAAGGWAQMRFLPEIGDLSRIVVLGVLVVAGQILYPGFLSPENLRVVLTAVAGIGILAFGMTMVVITGEIDLSVAGVAVLSIVIGGLLLPTGSPALIIGATLLCGLGLGLVNGIFVAKLGVSSLISTLAMLGIASALANIFSAGQATYPEKIAEYMWFGRGALLGIPVPILLLAVMALACVFMTRNSTFGRKLYATGGNARAALLSGIRIDRVKIVVFAFCGLCAAITGLIESARLGYINPAAFPGLELKVLAVTVLGGAALAGGTGSVFGTLVATLIIGVVNNLLNQMGVSFYMQQVVTALVILVVVVPGMRNRRFVK</sequence>
<comment type="caution">
    <text evidence="7">The sequence shown here is derived from an EMBL/GenBank/DDBJ whole genome shotgun (WGS) entry which is preliminary data.</text>
</comment>
<dbReference type="OrthoDB" id="7947581at2"/>
<evidence type="ECO:0000256" key="5">
    <source>
        <dbReference type="ARBA" id="ARBA00023136"/>
    </source>
</evidence>
<dbReference type="CDD" id="cd06579">
    <property type="entry name" value="TM_PBP1_transp_AraH_like"/>
    <property type="match status" value="1"/>
</dbReference>
<dbReference type="InterPro" id="IPR001851">
    <property type="entry name" value="ABC_transp_permease"/>
</dbReference>
<feature type="transmembrane region" description="Helical" evidence="6">
    <location>
        <begin position="93"/>
        <end position="114"/>
    </location>
</feature>
<feature type="transmembrane region" description="Helical" evidence="6">
    <location>
        <begin position="211"/>
        <end position="232"/>
    </location>
</feature>
<evidence type="ECO:0000256" key="2">
    <source>
        <dbReference type="ARBA" id="ARBA00022475"/>
    </source>
</evidence>
<organism evidence="7 8">
    <name type="scientific">Sinorhizobium terangae</name>
    <dbReference type="NCBI Taxonomy" id="110322"/>
    <lineage>
        <taxon>Bacteria</taxon>
        <taxon>Pseudomonadati</taxon>
        <taxon>Pseudomonadota</taxon>
        <taxon>Alphaproteobacteria</taxon>
        <taxon>Hyphomicrobiales</taxon>
        <taxon>Rhizobiaceae</taxon>
        <taxon>Sinorhizobium/Ensifer group</taxon>
        <taxon>Sinorhizobium</taxon>
    </lineage>
</organism>
<evidence type="ECO:0000256" key="3">
    <source>
        <dbReference type="ARBA" id="ARBA00022692"/>
    </source>
</evidence>
<gene>
    <name evidence="7" type="ORF">GHK62_03895</name>
</gene>
<dbReference type="PANTHER" id="PTHR32196">
    <property type="entry name" value="ABC TRANSPORTER PERMEASE PROTEIN YPHD-RELATED-RELATED"/>
    <property type="match status" value="1"/>
</dbReference>
<feature type="transmembrane region" description="Helical" evidence="6">
    <location>
        <begin position="67"/>
        <end position="87"/>
    </location>
</feature>
<keyword evidence="5 6" id="KW-0472">Membrane</keyword>
<keyword evidence="8" id="KW-1185">Reference proteome</keyword>
<evidence type="ECO:0000256" key="6">
    <source>
        <dbReference type="SAM" id="Phobius"/>
    </source>
</evidence>
<evidence type="ECO:0000313" key="8">
    <source>
        <dbReference type="Proteomes" id="UP000439983"/>
    </source>
</evidence>
<evidence type="ECO:0000256" key="1">
    <source>
        <dbReference type="ARBA" id="ARBA00004651"/>
    </source>
</evidence>
<keyword evidence="3 6" id="KW-0812">Transmembrane</keyword>
<protein>
    <submittedName>
        <fullName evidence="7">Ribose ABC transporter permease</fullName>
    </submittedName>
</protein>
<dbReference type="Proteomes" id="UP000439983">
    <property type="component" value="Unassembled WGS sequence"/>
</dbReference>
<feature type="transmembrane region" description="Helical" evidence="6">
    <location>
        <begin position="342"/>
        <end position="361"/>
    </location>
</feature>
<dbReference type="GO" id="GO:0022857">
    <property type="term" value="F:transmembrane transporter activity"/>
    <property type="evidence" value="ECO:0007669"/>
    <property type="project" value="InterPro"/>
</dbReference>
<name>A0A6N7L7W7_SINTE</name>
<proteinExistence type="predicted"/>
<feature type="transmembrane region" description="Helical" evidence="6">
    <location>
        <begin position="262"/>
        <end position="280"/>
    </location>
</feature>